<dbReference type="InterPro" id="IPR012337">
    <property type="entry name" value="RNaseH-like_sf"/>
</dbReference>
<dbReference type="InterPro" id="IPR023160">
    <property type="entry name" value="RNase_HII_hlx-loop-hlx_cap_dom"/>
</dbReference>
<dbReference type="InterPro" id="IPR004649">
    <property type="entry name" value="RNase_H2_suA"/>
</dbReference>
<evidence type="ECO:0000256" key="12">
    <source>
        <dbReference type="PROSITE-ProRule" id="PRU01319"/>
    </source>
</evidence>
<keyword evidence="8 12" id="KW-0479">Metal-binding</keyword>
<reference evidence="15 16" key="1">
    <citation type="submission" date="2019-10" db="EMBL/GenBank/DDBJ databases">
        <title>Unraveling microbial dark matter from salterns through culturing: the case of the genus Halosegnis.</title>
        <authorList>
            <person name="Duran-Viseras A."/>
            <person name="Andrei A.-S."/>
            <person name="Vera-Gargallo B."/>
            <person name="Ghai R."/>
            <person name="Sanchez-Porro C."/>
            <person name="Ventosa A."/>
        </authorList>
    </citation>
    <scope>NUCLEOTIDE SEQUENCE [LARGE SCALE GENOMIC DNA]</scope>
    <source>
        <strain evidence="15 16">F17-44</strain>
    </source>
</reference>
<sequence>MHFGVDEAGKGPVLGSMFAACVRGNREDLPDGVADSKRLSPTRREALDTAIRDACDVGVAEIPVASIDGEEDMNTLTVRAHAEAINAGARDGDTGLCDAGDTSESRFARRVADSCERAVEVDARHRADEDNSLVAAGSIIAKVARDDHVASLAETYGAVGSGYPSDSATREFLREYVSEHGELPDCARASWKTSEDVLAAAEQSALDYF</sequence>
<keyword evidence="7 12" id="KW-0540">Nuclease</keyword>
<comment type="caution">
    <text evidence="15">The sequence shown here is derived from an EMBL/GenBank/DDBJ whole genome shotgun (WGS) entry which is preliminary data.</text>
</comment>
<feature type="binding site" evidence="12">
    <location>
        <position position="7"/>
    </location>
    <ligand>
        <name>a divalent metal cation</name>
        <dbReference type="ChEBI" id="CHEBI:60240"/>
    </ligand>
</feature>
<dbReference type="GO" id="GO:0006298">
    <property type="term" value="P:mismatch repair"/>
    <property type="evidence" value="ECO:0007669"/>
    <property type="project" value="TreeGrafter"/>
</dbReference>
<protein>
    <recommendedName>
        <fullName evidence="13">Ribonuclease</fullName>
        <ecNumber evidence="13">3.1.26.4</ecNumber>
    </recommendedName>
</protein>
<dbReference type="PANTHER" id="PTHR10954:SF23">
    <property type="entry name" value="RIBONUCLEASE"/>
    <property type="match status" value="1"/>
</dbReference>
<dbReference type="InterPro" id="IPR024567">
    <property type="entry name" value="RNase_HII/HIII_dom"/>
</dbReference>
<dbReference type="OrthoDB" id="33866at2157"/>
<comment type="function">
    <text evidence="3 13">Endonuclease that specifically degrades the RNA of RNA-DNA hybrids.</text>
</comment>
<dbReference type="GO" id="GO:0004523">
    <property type="term" value="F:RNA-DNA hybrid ribonuclease activity"/>
    <property type="evidence" value="ECO:0007669"/>
    <property type="project" value="UniProtKB-UniRule"/>
</dbReference>
<feature type="binding site" evidence="12">
    <location>
        <position position="98"/>
    </location>
    <ligand>
        <name>a divalent metal cation</name>
        <dbReference type="ChEBI" id="CHEBI:60240"/>
    </ligand>
</feature>
<dbReference type="GO" id="GO:0003723">
    <property type="term" value="F:RNA binding"/>
    <property type="evidence" value="ECO:0007669"/>
    <property type="project" value="UniProtKB-UniRule"/>
</dbReference>
<keyword evidence="10 12" id="KW-0378">Hydrolase</keyword>
<keyword evidence="9 12" id="KW-0255">Endonuclease</keyword>
<evidence type="ECO:0000256" key="9">
    <source>
        <dbReference type="ARBA" id="ARBA00022759"/>
    </source>
</evidence>
<organism evidence="15 16">
    <name type="scientific">Halosegnis rubeus</name>
    <dbReference type="NCBI Taxonomy" id="2212850"/>
    <lineage>
        <taxon>Archaea</taxon>
        <taxon>Methanobacteriati</taxon>
        <taxon>Methanobacteriota</taxon>
        <taxon>Stenosarchaea group</taxon>
        <taxon>Halobacteria</taxon>
        <taxon>Halobacteriales</taxon>
        <taxon>Natronomonadaceae</taxon>
        <taxon>Halosegnis</taxon>
    </lineage>
</organism>
<evidence type="ECO:0000256" key="8">
    <source>
        <dbReference type="ARBA" id="ARBA00022723"/>
    </source>
</evidence>
<accession>A0A5N5UI38</accession>
<comment type="cofactor">
    <cofactor evidence="12">
        <name>Mn(2+)</name>
        <dbReference type="ChEBI" id="CHEBI:29035"/>
    </cofactor>
    <cofactor evidence="12">
        <name>Mg(2+)</name>
        <dbReference type="ChEBI" id="CHEBI:18420"/>
    </cofactor>
    <text evidence="12">Manganese or magnesium. Binds 1 divalent metal ion per monomer in the absence of substrate. May bind a second metal ion after substrate binding.</text>
</comment>
<dbReference type="PROSITE" id="PS51975">
    <property type="entry name" value="RNASE_H_2"/>
    <property type="match status" value="1"/>
</dbReference>
<dbReference type="EC" id="3.1.26.4" evidence="13"/>
<evidence type="ECO:0000256" key="1">
    <source>
        <dbReference type="ARBA" id="ARBA00000077"/>
    </source>
</evidence>
<dbReference type="PANTHER" id="PTHR10954">
    <property type="entry name" value="RIBONUCLEASE H2 SUBUNIT A"/>
    <property type="match status" value="1"/>
</dbReference>
<evidence type="ECO:0000313" key="16">
    <source>
        <dbReference type="Proteomes" id="UP000326302"/>
    </source>
</evidence>
<dbReference type="InterPro" id="IPR036397">
    <property type="entry name" value="RNaseH_sf"/>
</dbReference>
<evidence type="ECO:0000256" key="7">
    <source>
        <dbReference type="ARBA" id="ARBA00022722"/>
    </source>
</evidence>
<evidence type="ECO:0000256" key="13">
    <source>
        <dbReference type="RuleBase" id="RU003515"/>
    </source>
</evidence>
<evidence type="ECO:0000313" key="15">
    <source>
        <dbReference type="EMBL" id="KAB7517930.1"/>
    </source>
</evidence>
<keyword evidence="11" id="KW-0464">Manganese</keyword>
<evidence type="ECO:0000256" key="10">
    <source>
        <dbReference type="ARBA" id="ARBA00022801"/>
    </source>
</evidence>
<dbReference type="CDD" id="cd07180">
    <property type="entry name" value="RNase_HII_archaea_like"/>
    <property type="match status" value="1"/>
</dbReference>
<comment type="subcellular location">
    <subcellularLocation>
        <location evidence="4">Cytoplasm</location>
    </subcellularLocation>
</comment>
<dbReference type="GO" id="GO:0043137">
    <property type="term" value="P:DNA replication, removal of RNA primer"/>
    <property type="evidence" value="ECO:0007669"/>
    <property type="project" value="TreeGrafter"/>
</dbReference>
<dbReference type="RefSeq" id="WP_152118833.1">
    <property type="nucleotide sequence ID" value="NZ_QJOW01000001.1"/>
</dbReference>
<evidence type="ECO:0000256" key="3">
    <source>
        <dbReference type="ARBA" id="ARBA00004065"/>
    </source>
</evidence>
<feature type="binding site" evidence="12">
    <location>
        <position position="6"/>
    </location>
    <ligand>
        <name>a divalent metal cation</name>
        <dbReference type="ChEBI" id="CHEBI:60240"/>
    </ligand>
</feature>
<evidence type="ECO:0000256" key="4">
    <source>
        <dbReference type="ARBA" id="ARBA00004496"/>
    </source>
</evidence>
<dbReference type="GO" id="GO:0005737">
    <property type="term" value="C:cytoplasm"/>
    <property type="evidence" value="ECO:0007669"/>
    <property type="project" value="UniProtKB-SubCell"/>
</dbReference>
<dbReference type="Proteomes" id="UP000326302">
    <property type="component" value="Unassembled WGS sequence"/>
</dbReference>
<dbReference type="InterPro" id="IPR001352">
    <property type="entry name" value="RNase_HII/HIII"/>
</dbReference>
<comment type="catalytic activity">
    <reaction evidence="1 12 13">
        <text>Endonucleolytic cleavage to 5'-phosphomonoester.</text>
        <dbReference type="EC" id="3.1.26.4"/>
    </reaction>
</comment>
<dbReference type="Gene3D" id="3.30.420.10">
    <property type="entry name" value="Ribonuclease H-like superfamily/Ribonuclease H"/>
    <property type="match status" value="1"/>
</dbReference>
<dbReference type="AlphaFoldDB" id="A0A5N5UI38"/>
<gene>
    <name evidence="15" type="ORF">DMP03_00770</name>
</gene>
<dbReference type="FunFam" id="1.10.10.460:FF:000001">
    <property type="entry name" value="Ribonuclease"/>
    <property type="match status" value="1"/>
</dbReference>
<comment type="cofactor">
    <cofactor evidence="2">
        <name>Mg(2+)</name>
        <dbReference type="ChEBI" id="CHEBI:18420"/>
    </cofactor>
</comment>
<evidence type="ECO:0000256" key="6">
    <source>
        <dbReference type="ARBA" id="ARBA00022490"/>
    </source>
</evidence>
<dbReference type="GO" id="GO:0032299">
    <property type="term" value="C:ribonuclease H2 complex"/>
    <property type="evidence" value="ECO:0007669"/>
    <property type="project" value="TreeGrafter"/>
</dbReference>
<evidence type="ECO:0000256" key="5">
    <source>
        <dbReference type="ARBA" id="ARBA00007383"/>
    </source>
</evidence>
<evidence type="ECO:0000259" key="14">
    <source>
        <dbReference type="PROSITE" id="PS51975"/>
    </source>
</evidence>
<keyword evidence="6" id="KW-0963">Cytoplasm</keyword>
<dbReference type="Gene3D" id="1.10.10.460">
    <property type="entry name" value="Ribonuclease hii. Domain 2"/>
    <property type="match status" value="1"/>
</dbReference>
<dbReference type="SUPFAM" id="SSF53098">
    <property type="entry name" value="Ribonuclease H-like"/>
    <property type="match status" value="1"/>
</dbReference>
<evidence type="ECO:0000256" key="2">
    <source>
        <dbReference type="ARBA" id="ARBA00001946"/>
    </source>
</evidence>
<dbReference type="Pfam" id="PF01351">
    <property type="entry name" value="RNase_HII"/>
    <property type="match status" value="1"/>
</dbReference>
<comment type="similarity">
    <text evidence="5 13">Belongs to the RNase HII family.</text>
</comment>
<proteinExistence type="inferred from homology"/>
<feature type="domain" description="RNase H type-2" evidence="14">
    <location>
        <begin position="1"/>
        <end position="203"/>
    </location>
</feature>
<name>A0A5N5UI38_9EURY</name>
<evidence type="ECO:0000256" key="11">
    <source>
        <dbReference type="ARBA" id="ARBA00023211"/>
    </source>
</evidence>
<dbReference type="GO" id="GO:0046872">
    <property type="term" value="F:metal ion binding"/>
    <property type="evidence" value="ECO:0007669"/>
    <property type="project" value="UniProtKB-KW"/>
</dbReference>
<dbReference type="NCBIfam" id="TIGR00729">
    <property type="entry name" value="ribonuclease HII"/>
    <property type="match status" value="1"/>
</dbReference>
<dbReference type="EMBL" id="QJOW01000001">
    <property type="protein sequence ID" value="KAB7517930.1"/>
    <property type="molecule type" value="Genomic_DNA"/>
</dbReference>